<protein>
    <submittedName>
        <fullName evidence="1">Uncharacterized protein</fullName>
    </submittedName>
</protein>
<evidence type="ECO:0000313" key="1">
    <source>
        <dbReference type="EMBL" id="KAK3783763.1"/>
    </source>
</evidence>
<proteinExistence type="predicted"/>
<dbReference type="AlphaFoldDB" id="A0AAE1DW62"/>
<gene>
    <name evidence="1" type="ORF">RRG08_063425</name>
</gene>
<organism evidence="1 2">
    <name type="scientific">Elysia crispata</name>
    <name type="common">lettuce slug</name>
    <dbReference type="NCBI Taxonomy" id="231223"/>
    <lineage>
        <taxon>Eukaryota</taxon>
        <taxon>Metazoa</taxon>
        <taxon>Spiralia</taxon>
        <taxon>Lophotrochozoa</taxon>
        <taxon>Mollusca</taxon>
        <taxon>Gastropoda</taxon>
        <taxon>Heterobranchia</taxon>
        <taxon>Euthyneura</taxon>
        <taxon>Panpulmonata</taxon>
        <taxon>Sacoglossa</taxon>
        <taxon>Placobranchoidea</taxon>
        <taxon>Plakobranchidae</taxon>
        <taxon>Elysia</taxon>
    </lineage>
</organism>
<accession>A0AAE1DW62</accession>
<comment type="caution">
    <text evidence="1">The sequence shown here is derived from an EMBL/GenBank/DDBJ whole genome shotgun (WGS) entry which is preliminary data.</text>
</comment>
<keyword evidence="2" id="KW-1185">Reference proteome</keyword>
<dbReference type="EMBL" id="JAWDGP010002355">
    <property type="protein sequence ID" value="KAK3783763.1"/>
    <property type="molecule type" value="Genomic_DNA"/>
</dbReference>
<name>A0AAE1DW62_9GAST</name>
<reference evidence="1" key="1">
    <citation type="journal article" date="2023" name="G3 (Bethesda)">
        <title>A reference genome for the long-term kleptoplast-retaining sea slug Elysia crispata morphotype clarki.</title>
        <authorList>
            <person name="Eastman K.E."/>
            <person name="Pendleton A.L."/>
            <person name="Shaikh M.A."/>
            <person name="Suttiyut T."/>
            <person name="Ogas R."/>
            <person name="Tomko P."/>
            <person name="Gavelis G."/>
            <person name="Widhalm J.R."/>
            <person name="Wisecaver J.H."/>
        </authorList>
    </citation>
    <scope>NUCLEOTIDE SEQUENCE</scope>
    <source>
        <strain evidence="1">ECLA1</strain>
    </source>
</reference>
<evidence type="ECO:0000313" key="2">
    <source>
        <dbReference type="Proteomes" id="UP001283361"/>
    </source>
</evidence>
<sequence>MYTNSSISNCVNCNHSALATEDCPGCLYHFSVAHSAVYGKQRRRAANMSHYQTSGDKIADKFFETGYTLAHRICFKCFTRLQVGTINLVENIFVAYHSCSEKERTYDT</sequence>
<dbReference type="Proteomes" id="UP001283361">
    <property type="component" value="Unassembled WGS sequence"/>
</dbReference>